<dbReference type="SMART" id="SM00116">
    <property type="entry name" value="CBS"/>
    <property type="match status" value="2"/>
</dbReference>
<keyword evidence="5" id="KW-1185">Reference proteome</keyword>
<keyword evidence="1 2" id="KW-0129">CBS domain</keyword>
<proteinExistence type="predicted"/>
<protein>
    <recommendedName>
        <fullName evidence="3">CBS domain-containing protein</fullName>
    </recommendedName>
</protein>
<dbReference type="PANTHER" id="PTHR43080:SF2">
    <property type="entry name" value="CBS DOMAIN-CONTAINING PROTEIN"/>
    <property type="match status" value="1"/>
</dbReference>
<dbReference type="STRING" id="1685382.AVJ23_08745"/>
<gene>
    <name evidence="4" type="ORF">AVJ23_08745</name>
</gene>
<dbReference type="AlphaFoldDB" id="A0A0W7WKJ6"/>
<evidence type="ECO:0000313" key="4">
    <source>
        <dbReference type="EMBL" id="KUF11133.1"/>
    </source>
</evidence>
<sequence length="130" mass="14145">MSAIPIQSIMRRDVPFVMPGDPIRRAVAQLVAADSPVAVVRDAGGAMVGLLTQKDCFRPVLHAGYYQEWTGQVADFMSPEVVSVAADEDLMHVAEMFQAHPHRVFPVLSAGQVVGLVHRSDVLARLLREG</sequence>
<reference evidence="4 5" key="1">
    <citation type="submission" date="2015-12" db="EMBL/GenBank/DDBJ databases">
        <authorList>
            <person name="Shamseldin A."/>
            <person name="Moawad H."/>
            <person name="Abd El-Rahim W.M."/>
            <person name="Sadowsky M.J."/>
        </authorList>
    </citation>
    <scope>NUCLEOTIDE SEQUENCE [LARGE SCALE GENOMIC DNA]</scope>
    <source>
        <strain evidence="4 5">SJ5A-1</strain>
    </source>
</reference>
<evidence type="ECO:0000259" key="3">
    <source>
        <dbReference type="PROSITE" id="PS51371"/>
    </source>
</evidence>
<evidence type="ECO:0000313" key="5">
    <source>
        <dbReference type="Proteomes" id="UP000054396"/>
    </source>
</evidence>
<dbReference type="InterPro" id="IPR000644">
    <property type="entry name" value="CBS_dom"/>
</dbReference>
<dbReference type="SUPFAM" id="SSF54631">
    <property type="entry name" value="CBS-domain pair"/>
    <property type="match status" value="1"/>
</dbReference>
<name>A0A0W7WKJ6_9RHOB</name>
<dbReference type="RefSeq" id="WP_058861797.1">
    <property type="nucleotide sequence ID" value="NZ_LPXO01000004.1"/>
</dbReference>
<dbReference type="PANTHER" id="PTHR43080">
    <property type="entry name" value="CBS DOMAIN-CONTAINING PROTEIN CBSX3, MITOCHONDRIAL"/>
    <property type="match status" value="1"/>
</dbReference>
<feature type="domain" description="CBS" evidence="3">
    <location>
        <begin position="77"/>
        <end position="130"/>
    </location>
</feature>
<evidence type="ECO:0000256" key="2">
    <source>
        <dbReference type="PROSITE-ProRule" id="PRU00703"/>
    </source>
</evidence>
<dbReference type="Pfam" id="PF00571">
    <property type="entry name" value="CBS"/>
    <property type="match status" value="2"/>
</dbReference>
<dbReference type="InterPro" id="IPR046342">
    <property type="entry name" value="CBS_dom_sf"/>
</dbReference>
<dbReference type="EMBL" id="LPXO01000004">
    <property type="protein sequence ID" value="KUF11133.1"/>
    <property type="molecule type" value="Genomic_DNA"/>
</dbReference>
<evidence type="ECO:0000256" key="1">
    <source>
        <dbReference type="ARBA" id="ARBA00023122"/>
    </source>
</evidence>
<dbReference type="Gene3D" id="3.10.580.10">
    <property type="entry name" value="CBS-domain"/>
    <property type="match status" value="1"/>
</dbReference>
<accession>A0A0W7WKJ6</accession>
<comment type="caution">
    <text evidence="4">The sequence shown here is derived from an EMBL/GenBank/DDBJ whole genome shotgun (WGS) entry which is preliminary data.</text>
</comment>
<dbReference type="InterPro" id="IPR051257">
    <property type="entry name" value="Diverse_CBS-Domain"/>
</dbReference>
<organism evidence="4 5">
    <name type="scientific">Pseudoponticoccus marisrubri</name>
    <dbReference type="NCBI Taxonomy" id="1685382"/>
    <lineage>
        <taxon>Bacteria</taxon>
        <taxon>Pseudomonadati</taxon>
        <taxon>Pseudomonadota</taxon>
        <taxon>Alphaproteobacteria</taxon>
        <taxon>Rhodobacterales</taxon>
        <taxon>Roseobacteraceae</taxon>
        <taxon>Pseudoponticoccus</taxon>
    </lineage>
</organism>
<dbReference type="PROSITE" id="PS51371">
    <property type="entry name" value="CBS"/>
    <property type="match status" value="2"/>
</dbReference>
<feature type="domain" description="CBS" evidence="3">
    <location>
        <begin position="10"/>
        <end position="68"/>
    </location>
</feature>
<dbReference type="OrthoDB" id="9783590at2"/>
<dbReference type="Proteomes" id="UP000054396">
    <property type="component" value="Unassembled WGS sequence"/>
</dbReference>